<dbReference type="GO" id="GO:0046872">
    <property type="term" value="F:metal ion binding"/>
    <property type="evidence" value="ECO:0007669"/>
    <property type="project" value="UniProtKB-KW"/>
</dbReference>
<dbReference type="STRING" id="1499966.U14_03903"/>
<keyword evidence="1" id="KW-0479">Metal-binding</keyword>
<keyword evidence="3" id="KW-1185">Reference proteome</keyword>
<organism evidence="2 3">
    <name type="scientific">Candidatus Moduliflexus flocculans</name>
    <dbReference type="NCBI Taxonomy" id="1499966"/>
    <lineage>
        <taxon>Bacteria</taxon>
        <taxon>Candidatus Moduliflexota</taxon>
        <taxon>Candidatus Moduliflexia</taxon>
        <taxon>Candidatus Moduliflexales</taxon>
        <taxon>Candidatus Moduliflexaceae</taxon>
    </lineage>
</organism>
<dbReference type="PANTHER" id="PTHR16222">
    <property type="entry name" value="ADP-RIBOSYLGLYCOHYDROLASE"/>
    <property type="match status" value="1"/>
</dbReference>
<dbReference type="HOGENOM" id="CLU_024566_1_0_0"/>
<gene>
    <name evidence="2" type="ORF">U14_03903</name>
</gene>
<dbReference type="InterPro" id="IPR050792">
    <property type="entry name" value="ADP-ribosylglycohydrolase"/>
</dbReference>
<feature type="binding site" evidence="1">
    <location>
        <position position="34"/>
    </location>
    <ligand>
        <name>Mg(2+)</name>
        <dbReference type="ChEBI" id="CHEBI:18420"/>
        <label>1</label>
    </ligand>
</feature>
<feature type="binding site" evidence="1">
    <location>
        <position position="211"/>
    </location>
    <ligand>
        <name>Mg(2+)</name>
        <dbReference type="ChEBI" id="CHEBI:18420"/>
        <label>1</label>
    </ligand>
</feature>
<feature type="binding site" evidence="1">
    <location>
        <position position="208"/>
    </location>
    <ligand>
        <name>Mg(2+)</name>
        <dbReference type="ChEBI" id="CHEBI:18420"/>
        <label>1</label>
    </ligand>
</feature>
<dbReference type="SUPFAM" id="SSF101478">
    <property type="entry name" value="ADP-ribosylglycohydrolase"/>
    <property type="match status" value="1"/>
</dbReference>
<reference evidence="2 3" key="1">
    <citation type="journal article" date="2015" name="PeerJ">
        <title>First genomic representation of candidate bacterial phylum KSB3 points to enhanced environmental sensing as a trigger of wastewater bulking.</title>
        <authorList>
            <person name="Sekiguchi Y."/>
            <person name="Ohashi A."/>
            <person name="Parks D.H."/>
            <person name="Yamauchi T."/>
            <person name="Tyson G.W."/>
            <person name="Hugenholtz P."/>
        </authorList>
    </citation>
    <scope>NUCLEOTIDE SEQUENCE [LARGE SCALE GENOMIC DNA]</scope>
</reference>
<protein>
    <submittedName>
        <fullName evidence="2">ADP-ribosylglycohydrolase</fullName>
    </submittedName>
</protein>
<feature type="binding site" evidence="1">
    <location>
        <position position="36"/>
    </location>
    <ligand>
        <name>Mg(2+)</name>
        <dbReference type="ChEBI" id="CHEBI:18420"/>
        <label>1</label>
    </ligand>
</feature>
<dbReference type="EMBL" id="DF820458">
    <property type="protein sequence ID" value="GAK52650.1"/>
    <property type="molecule type" value="Genomic_DNA"/>
</dbReference>
<keyword evidence="1" id="KW-0460">Magnesium</keyword>
<dbReference type="AlphaFoldDB" id="A0A081BQI4"/>
<feature type="binding site" evidence="1">
    <location>
        <position position="210"/>
    </location>
    <ligand>
        <name>Mg(2+)</name>
        <dbReference type="ChEBI" id="CHEBI:18420"/>
        <label>1</label>
    </ligand>
</feature>
<comment type="cofactor">
    <cofactor evidence="1">
        <name>Mg(2+)</name>
        <dbReference type="ChEBI" id="CHEBI:18420"/>
    </cofactor>
    <text evidence="1">Binds 2 magnesium ions per subunit.</text>
</comment>
<feature type="binding site" evidence="1">
    <location>
        <position position="35"/>
    </location>
    <ligand>
        <name>Mg(2+)</name>
        <dbReference type="ChEBI" id="CHEBI:18420"/>
        <label>1</label>
    </ligand>
</feature>
<dbReference type="Gene3D" id="1.10.4080.10">
    <property type="entry name" value="ADP-ribosylation/Crystallin J1"/>
    <property type="match status" value="1"/>
</dbReference>
<dbReference type="PANTHER" id="PTHR16222:SF12">
    <property type="entry name" value="ADP-RIBOSYLGLYCOHYDROLASE-RELATED"/>
    <property type="match status" value="1"/>
</dbReference>
<evidence type="ECO:0000256" key="1">
    <source>
        <dbReference type="PIRSR" id="PIRSR605502-1"/>
    </source>
</evidence>
<dbReference type="GO" id="GO:0016787">
    <property type="term" value="F:hydrolase activity"/>
    <property type="evidence" value="ECO:0007669"/>
    <property type="project" value="UniProtKB-KW"/>
</dbReference>
<sequence>MIGALAGDIIGSVYERFPLKTTTFPLFHSHCRFTDDSVMTVAVADAILKGADYAASMKRWGRKYPDAGYGGSFFRWIFQDDVHPYHSWGNGSAMRVSPIGWAFATIDDVLREAENTAIVSHDHPEGIKGAQAVALAVFLARTGHTKDAIRQEICLRFNYTLERTVDAVRPTYTFDVSCQGSVPEAIIAFLDSTNYEGAVRNAISLGGDSDTLACIAGAIAEAFYQDISDDLRRTAQTFLPEDMLDVLRAFEQRFSSHGNI</sequence>
<accession>A0A081BQI4</accession>
<dbReference type="Pfam" id="PF03747">
    <property type="entry name" value="ADP_ribosyl_GH"/>
    <property type="match status" value="1"/>
</dbReference>
<evidence type="ECO:0000313" key="3">
    <source>
        <dbReference type="Proteomes" id="UP000030700"/>
    </source>
</evidence>
<evidence type="ECO:0000313" key="2">
    <source>
        <dbReference type="EMBL" id="GAK52650.1"/>
    </source>
</evidence>
<dbReference type="InterPro" id="IPR036705">
    <property type="entry name" value="Ribosyl_crysJ1_sf"/>
</dbReference>
<proteinExistence type="predicted"/>
<dbReference type="InterPro" id="IPR005502">
    <property type="entry name" value="Ribosyl_crysJ1"/>
</dbReference>
<keyword evidence="2" id="KW-0378">Hydrolase</keyword>
<name>A0A081BQI4_9BACT</name>
<dbReference type="Proteomes" id="UP000030700">
    <property type="component" value="Unassembled WGS sequence"/>
</dbReference>